<proteinExistence type="predicted"/>
<dbReference type="EMBL" id="PKRZ01000001">
    <property type="protein sequence ID" value="PLW59287.1"/>
    <property type="molecule type" value="Genomic_DNA"/>
</dbReference>
<organism evidence="1 2">
    <name type="scientific">Lactococcus lactis subsp. lactis</name>
    <name type="common">Streptococcus lactis</name>
    <dbReference type="NCBI Taxonomy" id="1360"/>
    <lineage>
        <taxon>Bacteria</taxon>
        <taxon>Bacillati</taxon>
        <taxon>Bacillota</taxon>
        <taxon>Bacilli</taxon>
        <taxon>Lactobacillales</taxon>
        <taxon>Streptococcaceae</taxon>
        <taxon>Lactococcus</taxon>
    </lineage>
</organism>
<protein>
    <submittedName>
        <fullName evidence="1">Uncharacterized protein</fullName>
    </submittedName>
</protein>
<dbReference type="AlphaFoldDB" id="A0A2N5WAL1"/>
<name>A0A2N5WAL1_LACLL</name>
<evidence type="ECO:0000313" key="2">
    <source>
        <dbReference type="Proteomes" id="UP000234865"/>
    </source>
</evidence>
<sequence>MEFNREEYFKAVFDALKILVNKEIILPKPGEQERYPLATVDLSENLNILINRKGHIDKNKLTYIMNSKILGQMIRLDM</sequence>
<comment type="caution">
    <text evidence="1">The sequence shown here is derived from an EMBL/GenBank/DDBJ whole genome shotgun (WGS) entry which is preliminary data.</text>
</comment>
<dbReference type="RefSeq" id="WP_095586346.1">
    <property type="nucleotide sequence ID" value="NZ_PKRZ01000001.1"/>
</dbReference>
<dbReference type="Proteomes" id="UP000234865">
    <property type="component" value="Unassembled WGS sequence"/>
</dbReference>
<reference evidence="2" key="1">
    <citation type="submission" date="2016-08" db="EMBL/GenBank/DDBJ databases">
        <title>Comparative genomics of Lactococcus lactis strain WFLU12 isolated from the gastrointestinal tract of wild olive flounder (Paralichythys olivaceus).</title>
        <authorList>
            <person name="Nguyen T.L."/>
            <person name="Kim D.-H."/>
        </authorList>
    </citation>
    <scope>NUCLEOTIDE SEQUENCE [LARGE SCALE GENOMIC DNA]</scope>
    <source>
        <strain evidence="2">WFLU12</strain>
    </source>
</reference>
<accession>A0A2N5WAL1</accession>
<gene>
    <name evidence="1" type="ORF">CYU10_000137</name>
</gene>
<evidence type="ECO:0000313" key="1">
    <source>
        <dbReference type="EMBL" id="PLW59287.1"/>
    </source>
</evidence>